<dbReference type="AlphaFoldDB" id="A0A4S3B3A4"/>
<dbReference type="Proteomes" id="UP000310506">
    <property type="component" value="Unassembled WGS sequence"/>
</dbReference>
<feature type="compositionally biased region" description="Basic and acidic residues" evidence="1">
    <location>
        <begin position="167"/>
        <end position="180"/>
    </location>
</feature>
<sequence>MSQNKTKKGRMKRWLFGAVLLLIILFIASIFVKDSIRNQQIAAVTALEMKNIKFDFLTDSEFNKKLDAQDNFLVFMYQTKDNPGLDTVEEFLKKGAKVKGIDEPIYVYQPVYNSKAIWKEMELTEKNNMVSFKSGKMDTIFGFNTLDNGTKEINDAIYTILNPKIKQKEPVQNKSSKTEGDAEIIPETTESTTKNEKVDTQEITFE</sequence>
<dbReference type="RefSeq" id="WP_136136553.1">
    <property type="nucleotide sequence ID" value="NZ_SDGV01000011.1"/>
</dbReference>
<proteinExistence type="predicted"/>
<accession>A0A4S3B3A4</accession>
<organism evidence="2 3">
    <name type="scientific">Vagococcus silagei</name>
    <dbReference type="NCBI Taxonomy" id="2508885"/>
    <lineage>
        <taxon>Bacteria</taxon>
        <taxon>Bacillati</taxon>
        <taxon>Bacillota</taxon>
        <taxon>Bacilli</taxon>
        <taxon>Lactobacillales</taxon>
        <taxon>Enterococcaceae</taxon>
        <taxon>Vagococcus</taxon>
    </lineage>
</organism>
<evidence type="ECO:0000313" key="2">
    <source>
        <dbReference type="EMBL" id="THB61541.1"/>
    </source>
</evidence>
<gene>
    <name evidence="2" type="ORF">ESZ54_04800</name>
</gene>
<reference evidence="2 3" key="1">
    <citation type="submission" date="2019-01" db="EMBL/GenBank/DDBJ databases">
        <title>Vagococcus silagei sp. nov. isolated from brewer's grain.</title>
        <authorList>
            <person name="Guu J.-R."/>
        </authorList>
    </citation>
    <scope>NUCLEOTIDE SEQUENCE [LARGE SCALE GENOMIC DNA]</scope>
    <source>
        <strain evidence="2 3">2B-2</strain>
    </source>
</reference>
<comment type="caution">
    <text evidence="2">The sequence shown here is derived from an EMBL/GenBank/DDBJ whole genome shotgun (WGS) entry which is preliminary data.</text>
</comment>
<evidence type="ECO:0000313" key="3">
    <source>
        <dbReference type="Proteomes" id="UP000310506"/>
    </source>
</evidence>
<feature type="region of interest" description="Disordered" evidence="1">
    <location>
        <begin position="167"/>
        <end position="206"/>
    </location>
</feature>
<dbReference type="OrthoDB" id="2200300at2"/>
<name>A0A4S3B3A4_9ENTE</name>
<protein>
    <submittedName>
        <fullName evidence="2">Uncharacterized protein</fullName>
    </submittedName>
</protein>
<dbReference type="EMBL" id="SDGV01000011">
    <property type="protein sequence ID" value="THB61541.1"/>
    <property type="molecule type" value="Genomic_DNA"/>
</dbReference>
<evidence type="ECO:0000256" key="1">
    <source>
        <dbReference type="SAM" id="MobiDB-lite"/>
    </source>
</evidence>
<keyword evidence="3" id="KW-1185">Reference proteome</keyword>